<feature type="transmembrane region" description="Helical" evidence="10">
    <location>
        <begin position="266"/>
        <end position="287"/>
    </location>
</feature>
<dbReference type="InterPro" id="IPR000537">
    <property type="entry name" value="UbiA_prenyltransferase"/>
</dbReference>
<sequence>MHLVKRVIQKLQDYGKLVMFSHTIFSLSFALVSLLAASNGKPEPGVFFWAMLALLGARTGANALNRVIDAKIDAKNPRTANRQIPKGEVSVKETLVFVALCFALLVFSAYKLNPLCMYLSPLALFLMFIYSYTKRFTWLCHLVLGITCACAPVGAWLAVTGAFSWQAIFLGGANCLWTAGFDIIYGSQDYEFDKANGLHSIPVRFGIKGGLIISALFHLGALGCLGLYWLISLPQTGWILLVGIVVIFGLMVVQHKLVTPGHLEQVNLASYSISQITGIVLIIAGVLDVYL</sequence>
<evidence type="ECO:0000256" key="7">
    <source>
        <dbReference type="ARBA" id="ARBA00022989"/>
    </source>
</evidence>
<dbReference type="FunFam" id="1.10.357.140:FF:000008">
    <property type="entry name" value="4-hydroxybenzoate octaprenyltransferase"/>
    <property type="match status" value="1"/>
</dbReference>
<dbReference type="EC" id="2.5.1.39" evidence="9"/>
<dbReference type="Pfam" id="PF01040">
    <property type="entry name" value="UbiA"/>
    <property type="match status" value="1"/>
</dbReference>
<evidence type="ECO:0000313" key="12">
    <source>
        <dbReference type="Proteomes" id="UP000054874"/>
    </source>
</evidence>
<dbReference type="GO" id="GO:0006744">
    <property type="term" value="P:ubiquinone biosynthetic process"/>
    <property type="evidence" value="ECO:0007669"/>
    <property type="project" value="TreeGrafter"/>
</dbReference>
<comment type="similarity">
    <text evidence="3">Belongs to the UbiA prenyltransferase family.</text>
</comment>
<evidence type="ECO:0000256" key="1">
    <source>
        <dbReference type="ARBA" id="ARBA00001946"/>
    </source>
</evidence>
<evidence type="ECO:0000256" key="2">
    <source>
        <dbReference type="ARBA" id="ARBA00004141"/>
    </source>
</evidence>
<feature type="transmembrane region" description="Helical" evidence="10">
    <location>
        <begin position="205"/>
        <end position="231"/>
    </location>
</feature>
<evidence type="ECO:0000256" key="4">
    <source>
        <dbReference type="ARBA" id="ARBA00022519"/>
    </source>
</evidence>
<feature type="transmembrane region" description="Helical" evidence="10">
    <location>
        <begin position="237"/>
        <end position="254"/>
    </location>
</feature>
<dbReference type="NCBIfam" id="TIGR01475">
    <property type="entry name" value="ubiA_other"/>
    <property type="match status" value="1"/>
</dbReference>
<keyword evidence="4" id="KW-0997">Cell inner membrane</keyword>
<dbReference type="OrthoDB" id="9782418at2"/>
<keyword evidence="8 10" id="KW-0472">Membrane</keyword>
<evidence type="ECO:0000256" key="5">
    <source>
        <dbReference type="ARBA" id="ARBA00022679"/>
    </source>
</evidence>
<gene>
    <name evidence="11" type="ORF">ASU35_04565</name>
</gene>
<dbReference type="PANTHER" id="PTHR11048">
    <property type="entry name" value="PRENYLTRANSFERASES"/>
    <property type="match status" value="1"/>
</dbReference>
<dbReference type="FunFam" id="1.20.120.1780:FF:000001">
    <property type="entry name" value="4-hydroxybenzoate octaprenyltransferase"/>
    <property type="match status" value="1"/>
</dbReference>
<keyword evidence="7 10" id="KW-1133">Transmembrane helix</keyword>
<comment type="caution">
    <text evidence="11">The sequence shown here is derived from an EMBL/GenBank/DDBJ whole genome shotgun (WGS) entry which is preliminary data.</text>
</comment>
<dbReference type="InterPro" id="IPR006371">
    <property type="entry name" value="Polyprenyltransferase_UbiA-li"/>
</dbReference>
<proteinExistence type="inferred from homology"/>
<dbReference type="PANTHER" id="PTHR11048:SF28">
    <property type="entry name" value="4-HYDROXYBENZOATE POLYPRENYLTRANSFERASE, MITOCHONDRIAL"/>
    <property type="match status" value="1"/>
</dbReference>
<dbReference type="InterPro" id="IPR044878">
    <property type="entry name" value="UbiA_sf"/>
</dbReference>
<keyword evidence="12" id="KW-1185">Reference proteome</keyword>
<evidence type="ECO:0000256" key="3">
    <source>
        <dbReference type="ARBA" id="ARBA00005985"/>
    </source>
</evidence>
<dbReference type="Gene3D" id="1.10.357.140">
    <property type="entry name" value="UbiA prenyltransferase"/>
    <property type="match status" value="1"/>
</dbReference>
<dbReference type="STRING" id="290052.ASU35_04565"/>
<dbReference type="CDD" id="cd13959">
    <property type="entry name" value="PT_UbiA_COQ2"/>
    <property type="match status" value="1"/>
</dbReference>
<keyword evidence="4" id="KW-1003">Cell membrane</keyword>
<evidence type="ECO:0000313" key="11">
    <source>
        <dbReference type="EMBL" id="KSV57507.1"/>
    </source>
</evidence>
<protein>
    <recommendedName>
        <fullName evidence="9">4-hydroxybenzoate polyprenyltransferase</fullName>
        <ecNumber evidence="9">2.5.1.39</ecNumber>
    </recommendedName>
</protein>
<dbReference type="InterPro" id="IPR039653">
    <property type="entry name" value="Prenyltransferase"/>
</dbReference>
<organism evidence="11 12">
    <name type="scientific">Acetivibrio ethanolgignens</name>
    <dbReference type="NCBI Taxonomy" id="290052"/>
    <lineage>
        <taxon>Bacteria</taxon>
        <taxon>Bacillati</taxon>
        <taxon>Bacillota</taxon>
        <taxon>Clostridia</taxon>
        <taxon>Eubacteriales</taxon>
        <taxon>Oscillospiraceae</taxon>
        <taxon>Acetivibrio</taxon>
    </lineage>
</organism>
<accession>A0A0V8QAT5</accession>
<dbReference type="GO" id="GO:0008412">
    <property type="term" value="F:4-hydroxybenzoate polyprenyltransferase activity"/>
    <property type="evidence" value="ECO:0007669"/>
    <property type="project" value="UniProtKB-EC"/>
</dbReference>
<dbReference type="EMBL" id="LNAM01000219">
    <property type="protein sequence ID" value="KSV57507.1"/>
    <property type="molecule type" value="Genomic_DNA"/>
</dbReference>
<evidence type="ECO:0000256" key="8">
    <source>
        <dbReference type="ARBA" id="ARBA00023136"/>
    </source>
</evidence>
<feature type="transmembrane region" description="Helical" evidence="10">
    <location>
        <begin position="89"/>
        <end position="109"/>
    </location>
</feature>
<dbReference type="Gene3D" id="1.20.120.1780">
    <property type="entry name" value="UbiA prenyltransferase"/>
    <property type="match status" value="1"/>
</dbReference>
<dbReference type="AlphaFoldDB" id="A0A0V8QAT5"/>
<dbReference type="Proteomes" id="UP000054874">
    <property type="component" value="Unassembled WGS sequence"/>
</dbReference>
<evidence type="ECO:0000256" key="10">
    <source>
        <dbReference type="SAM" id="Phobius"/>
    </source>
</evidence>
<name>A0A0V8QAT5_9FIRM</name>
<feature type="transmembrane region" description="Helical" evidence="10">
    <location>
        <begin position="115"/>
        <end position="132"/>
    </location>
</feature>
<reference evidence="11 12" key="1">
    <citation type="submission" date="2015-11" db="EMBL/GenBank/DDBJ databases">
        <title>Butyribacter intestini gen. nov., sp. nov., a butyric acid-producing bacterium of the family Lachnospiraceae isolated from the human faeces.</title>
        <authorList>
            <person name="Zou Y."/>
            <person name="Xue W."/>
            <person name="Luo G."/>
            <person name="Lv M."/>
        </authorList>
    </citation>
    <scope>NUCLEOTIDE SEQUENCE [LARGE SCALE GENOMIC DNA]</scope>
    <source>
        <strain evidence="11 12">ACET-33324</strain>
    </source>
</reference>
<feature type="transmembrane region" description="Helical" evidence="10">
    <location>
        <begin position="46"/>
        <end position="68"/>
    </location>
</feature>
<evidence type="ECO:0000256" key="6">
    <source>
        <dbReference type="ARBA" id="ARBA00022692"/>
    </source>
</evidence>
<feature type="transmembrane region" description="Helical" evidence="10">
    <location>
        <begin position="20"/>
        <end position="40"/>
    </location>
</feature>
<dbReference type="GO" id="GO:0005886">
    <property type="term" value="C:plasma membrane"/>
    <property type="evidence" value="ECO:0007669"/>
    <property type="project" value="TreeGrafter"/>
</dbReference>
<keyword evidence="5 11" id="KW-0808">Transferase</keyword>
<keyword evidence="6 10" id="KW-0812">Transmembrane</keyword>
<comment type="cofactor">
    <cofactor evidence="1">
        <name>Mg(2+)</name>
        <dbReference type="ChEBI" id="CHEBI:18420"/>
    </cofactor>
</comment>
<evidence type="ECO:0000256" key="9">
    <source>
        <dbReference type="ARBA" id="ARBA00034524"/>
    </source>
</evidence>
<comment type="subcellular location">
    <subcellularLocation>
        <location evidence="2">Membrane</location>
        <topology evidence="2">Multi-pass membrane protein</topology>
    </subcellularLocation>
</comment>
<feature type="transmembrane region" description="Helical" evidence="10">
    <location>
        <begin position="139"/>
        <end position="159"/>
    </location>
</feature>